<dbReference type="AlphaFoldDB" id="A0A075HB18"/>
<reference evidence="3" key="1">
    <citation type="journal article" date="2014" name="Genome Biol. Evol.">
        <title>Pangenome evidence for extensive interdomain horizontal transfer affecting lineage core and shell genes in uncultured planktonic thaumarchaeota and euryarchaeota.</title>
        <authorList>
            <person name="Deschamps P."/>
            <person name="Zivanovic Y."/>
            <person name="Moreira D."/>
            <person name="Rodriguez-Valera F."/>
            <person name="Lopez-Garcia P."/>
        </authorList>
    </citation>
    <scope>NUCLEOTIDE SEQUENCE</scope>
</reference>
<dbReference type="Gene3D" id="3.20.20.30">
    <property type="entry name" value="Luciferase-like domain"/>
    <property type="match status" value="1"/>
</dbReference>
<keyword evidence="1" id="KW-0560">Oxidoreductase</keyword>
<sequence length="256" mass="27832">MAAATLDTASAGRFILGLGTSTPEIAEKWHGSEFKNSMARTEDYVNIIRQILRGDVVNYVGKTTSIQNFRLTTGSPRPQAPIYIAALGPKMTSLAGRLADGVLLFLRPLSAVKNTVIAVRESAKASSRDPHSVKIACVIVTCIADDEEVAAERARRVIAFYAGVGRFYNKMLAMNGFPEEAELIWNAWQSGNHTEARKQVSDKLLGAVAITGPPSKARQKLAAYRREGVDLPIIQFNSANNDPVESLKFTLGSLLR</sequence>
<evidence type="ECO:0000256" key="1">
    <source>
        <dbReference type="ARBA" id="ARBA00023002"/>
    </source>
</evidence>
<dbReference type="PANTHER" id="PTHR43244:SF1">
    <property type="entry name" value="5,10-METHYLENETETRAHYDROMETHANOPTERIN REDUCTASE"/>
    <property type="match status" value="1"/>
</dbReference>
<dbReference type="Pfam" id="PF00296">
    <property type="entry name" value="Bac_luciferase"/>
    <property type="match status" value="1"/>
</dbReference>
<dbReference type="PANTHER" id="PTHR43244">
    <property type="match status" value="1"/>
</dbReference>
<dbReference type="InterPro" id="IPR011251">
    <property type="entry name" value="Luciferase-like_dom"/>
</dbReference>
<evidence type="ECO:0000313" key="3">
    <source>
        <dbReference type="EMBL" id="AIF12395.1"/>
    </source>
</evidence>
<accession>A0A075HB18</accession>
<feature type="domain" description="Luciferase-like" evidence="2">
    <location>
        <begin position="1"/>
        <end position="230"/>
    </location>
</feature>
<dbReference type="InterPro" id="IPR050564">
    <property type="entry name" value="F420-G6PD/mer"/>
</dbReference>
<dbReference type="SUPFAM" id="SSF51679">
    <property type="entry name" value="Bacterial luciferase-like"/>
    <property type="match status" value="1"/>
</dbReference>
<dbReference type="InterPro" id="IPR036661">
    <property type="entry name" value="Luciferase-like_sf"/>
</dbReference>
<dbReference type="GO" id="GO:0016705">
    <property type="term" value="F:oxidoreductase activity, acting on paired donors, with incorporation or reduction of molecular oxygen"/>
    <property type="evidence" value="ECO:0007669"/>
    <property type="project" value="InterPro"/>
</dbReference>
<dbReference type="CDD" id="cd01097">
    <property type="entry name" value="Tetrahydromethanopterin_reductase"/>
    <property type="match status" value="1"/>
</dbReference>
<evidence type="ECO:0000259" key="2">
    <source>
        <dbReference type="Pfam" id="PF00296"/>
    </source>
</evidence>
<proteinExistence type="predicted"/>
<dbReference type="EMBL" id="KF900944">
    <property type="protein sequence ID" value="AIF12395.1"/>
    <property type="molecule type" value="Genomic_DNA"/>
</dbReference>
<organism evidence="3">
    <name type="scientific">uncultured marine thaumarchaeote KM3_55_F05</name>
    <dbReference type="NCBI Taxonomy" id="1456198"/>
    <lineage>
        <taxon>Archaea</taxon>
        <taxon>Nitrososphaerota</taxon>
        <taxon>environmental samples</taxon>
    </lineage>
</organism>
<protein>
    <submittedName>
        <fullName evidence="3">Luciferase family protein</fullName>
    </submittedName>
</protein>
<name>A0A075HB18_9ARCH</name>